<dbReference type="Pfam" id="PF07714">
    <property type="entry name" value="PK_Tyr_Ser-Thr"/>
    <property type="match status" value="1"/>
</dbReference>
<keyword evidence="5 14" id="KW-0547">Nucleotide-binding</keyword>
<feature type="coiled-coil region" evidence="15">
    <location>
        <begin position="452"/>
        <end position="479"/>
    </location>
</feature>
<dbReference type="AlphaFoldDB" id="A0A8X7C5W7"/>
<keyword evidence="6 18" id="KW-0418">Kinase</keyword>
<dbReference type="FunFam" id="1.10.510.10:FF:000087">
    <property type="entry name" value="Mitogen-activated protein kinase kinase kinase 12"/>
    <property type="match status" value="1"/>
</dbReference>
<evidence type="ECO:0000256" key="15">
    <source>
        <dbReference type="SAM" id="Coils"/>
    </source>
</evidence>
<evidence type="ECO:0000259" key="17">
    <source>
        <dbReference type="PROSITE" id="PS50011"/>
    </source>
</evidence>
<sequence>MSGIGNASIHRLYRSVIVKQKRNPSDDACVCCGSLCSHKDLISSSEIELPAKLFICRKRSDGLLHLSNVVEQTGDASLAQEHSRTLPLNSTVINGSNNMINLSNKKIVPLSQSKDADLNYTDTGQRSNRWFDGLLRCLKPVWTVLGKTSTHELKEDNWEILFDDIKDLQFLGSGAQGAVFCGHLNGELVAVKKVREKSETDVKHLKKLSHCNVISFKGVCVQPPCFCIIMEYCPSGTLHNLLRQGTEIPPKKVMEWSKQVAGGMNYLHTHKIIHRDLKSENILIGCNDVLKISDFGTSRQWNDKSVKMSFAGTVAWMAPEVIRNESCSEKVDIWSFGVVLWELLTCETPYKGVDSSAVIWGVGSNSLHLPVPSTCPEGFKLLLKQCWSGKPRNRPSFRHIMMHLDIAAVEILSTPEEEYFQTQATWRKEIGSYMQKIKNDACYGLHVEEDLIKRRKEELKHAQDIREHYEKKLERANNLYMELATCLLQVEQREQELIQREQNLMFGNSYARSSRKNIRRFLKNHKYGKKRNVKNVTAETYVTSKNAEGSAFHGSAKSRIRRAKYVRNDNQPEKFNYSLPFDNFEIPYQCSHIEQPNLIDTQTQTESINKDELIINPVAKQVFECVENLQLSYDLAATENSIFHSHTPSELSLYNSSSRFSCFVRKDRSVTDVKIKENVDNFISDRTSFKCQNSCEMLASVPVDVSNLSEKFENVSFRRKITKKKPRLNQQFCRMGSFRGKLLLKKFGSSLQEFSNTEESCESDYDRDSPRHSRFSLSNISENSLSSSDEYYSEEENTSEHSSSQYTAGELLSSMSNPDITLNAEIDSSCVENIPVNFDLQETYGAQNLTIKMVF</sequence>
<evidence type="ECO:0000256" key="4">
    <source>
        <dbReference type="ARBA" id="ARBA00022679"/>
    </source>
</evidence>
<dbReference type="Proteomes" id="UP000886998">
    <property type="component" value="Unassembled WGS sequence"/>
</dbReference>
<evidence type="ECO:0000256" key="13">
    <source>
        <dbReference type="PIRSR" id="PIRSR038165-50"/>
    </source>
</evidence>
<feature type="compositionally biased region" description="Low complexity" evidence="16">
    <location>
        <begin position="776"/>
        <end position="790"/>
    </location>
</feature>
<dbReference type="PROSITE" id="PS50011">
    <property type="entry name" value="PROTEIN_KINASE_DOM"/>
    <property type="match status" value="1"/>
</dbReference>
<feature type="active site" description="Proton acceptor" evidence="13">
    <location>
        <position position="276"/>
    </location>
</feature>
<evidence type="ECO:0000256" key="7">
    <source>
        <dbReference type="ARBA" id="ARBA00022840"/>
    </source>
</evidence>
<protein>
    <recommendedName>
        <fullName evidence="10">Mitogen-activated protein kinase kinase kinase dlk-1</fullName>
        <ecNumber evidence="2">2.7.11.25</ecNumber>
    </recommendedName>
    <alternativeName>
        <fullName evidence="12">DAP kinase-like kinase</fullName>
    </alternativeName>
    <alternativeName>
        <fullName evidence="11">Death-associated protein kinase-like kinase</fullName>
    </alternativeName>
</protein>
<feature type="region of interest" description="Disordered" evidence="16">
    <location>
        <begin position="758"/>
        <end position="807"/>
    </location>
</feature>
<reference evidence="18" key="1">
    <citation type="submission" date="2020-08" db="EMBL/GenBank/DDBJ databases">
        <title>Multicomponent nature underlies the extraordinary mechanical properties of spider dragline silk.</title>
        <authorList>
            <person name="Kono N."/>
            <person name="Nakamura H."/>
            <person name="Mori M."/>
            <person name="Yoshida Y."/>
            <person name="Ohtoshi R."/>
            <person name="Malay A.D."/>
            <person name="Moran D.A.P."/>
            <person name="Tomita M."/>
            <person name="Numata K."/>
            <person name="Arakawa K."/>
        </authorList>
    </citation>
    <scope>NUCLEOTIDE SEQUENCE</scope>
</reference>
<dbReference type="Gene3D" id="3.30.200.20">
    <property type="entry name" value="Phosphorylase Kinase, domain 1"/>
    <property type="match status" value="1"/>
</dbReference>
<evidence type="ECO:0000256" key="11">
    <source>
        <dbReference type="ARBA" id="ARBA00077446"/>
    </source>
</evidence>
<comment type="caution">
    <text evidence="18">The sequence shown here is derived from an EMBL/GenBank/DDBJ whole genome shotgun (WGS) entry which is preliminary data.</text>
</comment>
<feature type="domain" description="Protein kinase" evidence="17">
    <location>
        <begin position="165"/>
        <end position="406"/>
    </location>
</feature>
<dbReference type="PANTHER" id="PTHR44329">
    <property type="entry name" value="SERINE/THREONINE-PROTEIN KINASE TNNI3K-RELATED"/>
    <property type="match status" value="1"/>
</dbReference>
<dbReference type="GO" id="GO:0005524">
    <property type="term" value="F:ATP binding"/>
    <property type="evidence" value="ECO:0007669"/>
    <property type="project" value="UniProtKB-KW"/>
</dbReference>
<keyword evidence="19" id="KW-1185">Reference proteome</keyword>
<dbReference type="PRINTS" id="PR00109">
    <property type="entry name" value="TYRKINASE"/>
</dbReference>
<proteinExistence type="inferred from homology"/>
<dbReference type="InterPro" id="IPR051681">
    <property type="entry name" value="Ser/Thr_Kinases-Pseudokinases"/>
</dbReference>
<gene>
    <name evidence="18" type="primary">MAP3K13</name>
    <name evidence="18" type="ORF">TNIN_475941</name>
</gene>
<evidence type="ECO:0000313" key="18">
    <source>
        <dbReference type="EMBL" id="GFY56910.1"/>
    </source>
</evidence>
<dbReference type="PANTHER" id="PTHR44329:SF304">
    <property type="entry name" value="MITOGEN-ACTIVATED PROTEIN KINASE KINASE KINASE 13-LIKE ISOFORM X1"/>
    <property type="match status" value="1"/>
</dbReference>
<evidence type="ECO:0000256" key="5">
    <source>
        <dbReference type="ARBA" id="ARBA00022741"/>
    </source>
</evidence>
<comment type="similarity">
    <text evidence="1">Belongs to the protein kinase superfamily. STE Ser/Thr protein kinase family. MAP kinase kinase kinase subfamily.</text>
</comment>
<dbReference type="GO" id="GO:0006950">
    <property type="term" value="P:response to stress"/>
    <property type="evidence" value="ECO:0007669"/>
    <property type="project" value="UniProtKB-ARBA"/>
</dbReference>
<evidence type="ECO:0000256" key="3">
    <source>
        <dbReference type="ARBA" id="ARBA00022527"/>
    </source>
</evidence>
<evidence type="ECO:0000256" key="8">
    <source>
        <dbReference type="ARBA" id="ARBA00047559"/>
    </source>
</evidence>
<organism evidence="18 19">
    <name type="scientific">Trichonephila inaurata madagascariensis</name>
    <dbReference type="NCBI Taxonomy" id="2747483"/>
    <lineage>
        <taxon>Eukaryota</taxon>
        <taxon>Metazoa</taxon>
        <taxon>Ecdysozoa</taxon>
        <taxon>Arthropoda</taxon>
        <taxon>Chelicerata</taxon>
        <taxon>Arachnida</taxon>
        <taxon>Araneae</taxon>
        <taxon>Araneomorphae</taxon>
        <taxon>Entelegynae</taxon>
        <taxon>Araneoidea</taxon>
        <taxon>Nephilidae</taxon>
        <taxon>Trichonephila</taxon>
        <taxon>Trichonephila inaurata</taxon>
    </lineage>
</organism>
<evidence type="ECO:0000313" key="19">
    <source>
        <dbReference type="Proteomes" id="UP000886998"/>
    </source>
</evidence>
<keyword evidence="7 14" id="KW-0067">ATP-binding</keyword>
<dbReference type="SMART" id="SM00220">
    <property type="entry name" value="S_TKc"/>
    <property type="match status" value="1"/>
</dbReference>
<evidence type="ECO:0000256" key="12">
    <source>
        <dbReference type="ARBA" id="ARBA00080806"/>
    </source>
</evidence>
<comment type="catalytic activity">
    <reaction evidence="8">
        <text>L-threonyl-[protein] + ATP = O-phospho-L-threonyl-[protein] + ADP + H(+)</text>
        <dbReference type="Rhea" id="RHEA:46608"/>
        <dbReference type="Rhea" id="RHEA-COMP:11060"/>
        <dbReference type="Rhea" id="RHEA-COMP:11605"/>
        <dbReference type="ChEBI" id="CHEBI:15378"/>
        <dbReference type="ChEBI" id="CHEBI:30013"/>
        <dbReference type="ChEBI" id="CHEBI:30616"/>
        <dbReference type="ChEBI" id="CHEBI:61977"/>
        <dbReference type="ChEBI" id="CHEBI:456216"/>
        <dbReference type="EC" id="2.7.11.25"/>
    </reaction>
</comment>
<evidence type="ECO:0000256" key="6">
    <source>
        <dbReference type="ARBA" id="ARBA00022777"/>
    </source>
</evidence>
<accession>A0A8X7C5W7</accession>
<feature type="binding site" evidence="14">
    <location>
        <begin position="171"/>
        <end position="179"/>
    </location>
    <ligand>
        <name>ATP</name>
        <dbReference type="ChEBI" id="CHEBI:30616"/>
    </ligand>
</feature>
<dbReference type="InterPro" id="IPR011009">
    <property type="entry name" value="Kinase-like_dom_sf"/>
</dbReference>
<evidence type="ECO:0000256" key="9">
    <source>
        <dbReference type="ARBA" id="ARBA00048329"/>
    </source>
</evidence>
<dbReference type="EC" id="2.7.11.25" evidence="2"/>
<evidence type="ECO:0000256" key="16">
    <source>
        <dbReference type="SAM" id="MobiDB-lite"/>
    </source>
</evidence>
<dbReference type="GO" id="GO:0004709">
    <property type="term" value="F:MAP kinase kinase kinase activity"/>
    <property type="evidence" value="ECO:0007669"/>
    <property type="project" value="UniProtKB-EC"/>
</dbReference>
<evidence type="ECO:0000256" key="2">
    <source>
        <dbReference type="ARBA" id="ARBA00012406"/>
    </source>
</evidence>
<keyword evidence="3" id="KW-0723">Serine/threonine-protein kinase</keyword>
<dbReference type="SUPFAM" id="SSF56112">
    <property type="entry name" value="Protein kinase-like (PK-like)"/>
    <property type="match status" value="1"/>
</dbReference>
<dbReference type="InterPro" id="IPR008271">
    <property type="entry name" value="Ser/Thr_kinase_AS"/>
</dbReference>
<dbReference type="InterPro" id="IPR001245">
    <property type="entry name" value="Ser-Thr/Tyr_kinase_cat_dom"/>
</dbReference>
<feature type="binding site" evidence="14">
    <location>
        <position position="192"/>
    </location>
    <ligand>
        <name>ATP</name>
        <dbReference type="ChEBI" id="CHEBI:30616"/>
    </ligand>
</feature>
<dbReference type="OrthoDB" id="339325at2759"/>
<dbReference type="EMBL" id="BMAV01011194">
    <property type="protein sequence ID" value="GFY56910.1"/>
    <property type="molecule type" value="Genomic_DNA"/>
</dbReference>
<evidence type="ECO:0000256" key="10">
    <source>
        <dbReference type="ARBA" id="ARBA00074193"/>
    </source>
</evidence>
<dbReference type="PROSITE" id="PS00108">
    <property type="entry name" value="PROTEIN_KINASE_ST"/>
    <property type="match status" value="1"/>
</dbReference>
<dbReference type="GO" id="GO:0005737">
    <property type="term" value="C:cytoplasm"/>
    <property type="evidence" value="ECO:0007669"/>
    <property type="project" value="UniProtKB-SubCell"/>
</dbReference>
<dbReference type="Gene3D" id="1.10.510.10">
    <property type="entry name" value="Transferase(Phosphotransferase) domain 1"/>
    <property type="match status" value="1"/>
</dbReference>
<keyword evidence="15" id="KW-0175">Coiled coil</keyword>
<evidence type="ECO:0000256" key="14">
    <source>
        <dbReference type="PIRSR" id="PIRSR038165-51"/>
    </source>
</evidence>
<name>A0A8X7C5W7_9ARAC</name>
<evidence type="ECO:0000256" key="1">
    <source>
        <dbReference type="ARBA" id="ARBA00006529"/>
    </source>
</evidence>
<keyword evidence="4" id="KW-0808">Transferase</keyword>
<dbReference type="InterPro" id="IPR000719">
    <property type="entry name" value="Prot_kinase_dom"/>
</dbReference>
<comment type="catalytic activity">
    <reaction evidence="9">
        <text>L-seryl-[protein] + ATP = O-phospho-L-seryl-[protein] + ADP + H(+)</text>
        <dbReference type="Rhea" id="RHEA:17989"/>
        <dbReference type="Rhea" id="RHEA-COMP:9863"/>
        <dbReference type="Rhea" id="RHEA-COMP:11604"/>
        <dbReference type="ChEBI" id="CHEBI:15378"/>
        <dbReference type="ChEBI" id="CHEBI:29999"/>
        <dbReference type="ChEBI" id="CHEBI:30616"/>
        <dbReference type="ChEBI" id="CHEBI:83421"/>
        <dbReference type="ChEBI" id="CHEBI:456216"/>
        <dbReference type="EC" id="2.7.11.25"/>
    </reaction>
</comment>